<dbReference type="EMBL" id="BAABGM010000024">
    <property type="protein sequence ID" value="GAA4412005.1"/>
    <property type="molecule type" value="Genomic_DNA"/>
</dbReference>
<feature type="transmembrane region" description="Helical" evidence="2">
    <location>
        <begin position="131"/>
        <end position="149"/>
    </location>
</feature>
<feature type="transmembrane region" description="Helical" evidence="2">
    <location>
        <begin position="442"/>
        <end position="465"/>
    </location>
</feature>
<evidence type="ECO:0000313" key="4">
    <source>
        <dbReference type="Proteomes" id="UP001500945"/>
    </source>
</evidence>
<dbReference type="GO" id="GO:0016740">
    <property type="term" value="F:transferase activity"/>
    <property type="evidence" value="ECO:0007669"/>
    <property type="project" value="UniProtKB-KW"/>
</dbReference>
<dbReference type="Proteomes" id="UP001500945">
    <property type="component" value="Unassembled WGS sequence"/>
</dbReference>
<dbReference type="RefSeq" id="WP_345208067.1">
    <property type="nucleotide sequence ID" value="NZ_BAABGM010000024.1"/>
</dbReference>
<keyword evidence="3" id="KW-0808">Transferase</keyword>
<keyword evidence="4" id="KW-1185">Reference proteome</keyword>
<feature type="transmembrane region" description="Helical" evidence="2">
    <location>
        <begin position="320"/>
        <end position="337"/>
    </location>
</feature>
<accession>A0ABP8KQC6</accession>
<feature type="compositionally biased region" description="Low complexity" evidence="1">
    <location>
        <begin position="85"/>
        <end position="94"/>
    </location>
</feature>
<reference evidence="4" key="1">
    <citation type="journal article" date="2019" name="Int. J. Syst. Evol. Microbiol.">
        <title>The Global Catalogue of Microorganisms (GCM) 10K type strain sequencing project: providing services to taxonomists for standard genome sequencing and annotation.</title>
        <authorList>
            <consortium name="The Broad Institute Genomics Platform"/>
            <consortium name="The Broad Institute Genome Sequencing Center for Infectious Disease"/>
            <person name="Wu L."/>
            <person name="Ma J."/>
        </authorList>
    </citation>
    <scope>NUCLEOTIDE SEQUENCE [LARGE SCALE GENOMIC DNA]</scope>
    <source>
        <strain evidence="4">JCM 17809</strain>
    </source>
</reference>
<proteinExistence type="predicted"/>
<feature type="transmembrane region" description="Helical" evidence="2">
    <location>
        <begin position="485"/>
        <end position="505"/>
    </location>
</feature>
<evidence type="ECO:0000313" key="3">
    <source>
        <dbReference type="EMBL" id="GAA4412005.1"/>
    </source>
</evidence>
<evidence type="ECO:0000256" key="1">
    <source>
        <dbReference type="SAM" id="MobiDB-lite"/>
    </source>
</evidence>
<keyword evidence="2" id="KW-1133">Transmembrane helix</keyword>
<organism evidence="3 4">
    <name type="scientific">Fodinibacter luteus</name>
    <dbReference type="NCBI Taxonomy" id="552064"/>
    <lineage>
        <taxon>Bacteria</taxon>
        <taxon>Bacillati</taxon>
        <taxon>Actinomycetota</taxon>
        <taxon>Actinomycetes</taxon>
        <taxon>Micrococcales</taxon>
        <taxon>Intrasporangiaceae</taxon>
        <taxon>Fodinibacter (ex Wang et al. 2009)</taxon>
    </lineage>
</organism>
<feature type="transmembrane region" description="Helical" evidence="2">
    <location>
        <begin position="222"/>
        <end position="242"/>
    </location>
</feature>
<sequence length="698" mass="73080">MTWAVALAVLAGGVLVAVAWLLARPRPVGGFWEDPEPGGVPRPGDGFASQLRGYRMDQVDTVVDVLEARLAEHDRDIARRRGDPRGAPAAGAAPVGPPPAEEPPPPRPGPAALHEEVRAAGRPVPLRRSDLLAPATYLLLATWLLSGLIADLRTGYLSQGVQDQQAFEWYFGATAHNLVTLANPLFSDLQNFPAGVNLMANASMLGLGVPLAPLTLMAGPSATFLVVELLGLALTASAWFWLFRRRLAVHPLLAALGAGLAGFAPGMVAHANGHPNFVAQALVPVMVDRVVRIAEGRRPVRDGVALGLLAAWQVFIGEEVLLLTAIGVGLGGAVLLAHGLGDPRALARGVATGAGVCLAVVAVPLWWQFAGPQSYTALWHPPAGNDLAQLWGRATRSLGADPWQAAALSMNRTEENSFFGVPLLVAALSVVVVLWRRPLVRALGVVVVVSLWLSLGEEVVLHGRATGIPGPWALLEQLPVVENVLPTRLALVAVPALGALLALGLEEVRRAAGQYAAHEAAGLGVAALAAALVLLPVVPTPLVVEPRAAVPTFFSDGSWREWVDDGGSVLAAPAPWVGDARALEWQAQARWGFPLVAGYFVGPGTTAERRGQYGATPTALTQWMAEVVESGAVATADEAQRRQFGRDLDAGRVDAIVLPDSHPAAPALLASLTGVFGAPVGTGGVHVWDVRSLTDDAR</sequence>
<keyword evidence="2" id="KW-0472">Membrane</keyword>
<feature type="transmembrane region" description="Helical" evidence="2">
    <location>
        <begin position="249"/>
        <end position="268"/>
    </location>
</feature>
<feature type="region of interest" description="Disordered" evidence="1">
    <location>
        <begin position="76"/>
        <end position="112"/>
    </location>
</feature>
<feature type="transmembrane region" description="Helical" evidence="2">
    <location>
        <begin position="517"/>
        <end position="538"/>
    </location>
</feature>
<evidence type="ECO:0000256" key="2">
    <source>
        <dbReference type="SAM" id="Phobius"/>
    </source>
</evidence>
<name>A0ABP8KQC6_9MICO</name>
<feature type="transmembrane region" description="Helical" evidence="2">
    <location>
        <begin position="169"/>
        <end position="186"/>
    </location>
</feature>
<gene>
    <name evidence="3" type="ORF">GCM10023168_33420</name>
</gene>
<feature type="transmembrane region" description="Helical" evidence="2">
    <location>
        <begin position="198"/>
        <end position="216"/>
    </location>
</feature>
<protein>
    <submittedName>
        <fullName evidence="3">Glycosyl transferase</fullName>
    </submittedName>
</protein>
<feature type="compositionally biased region" description="Pro residues" evidence="1">
    <location>
        <begin position="95"/>
        <end position="109"/>
    </location>
</feature>
<feature type="transmembrane region" description="Helical" evidence="2">
    <location>
        <begin position="417"/>
        <end position="435"/>
    </location>
</feature>
<keyword evidence="2" id="KW-0812">Transmembrane</keyword>
<feature type="transmembrane region" description="Helical" evidence="2">
    <location>
        <begin position="349"/>
        <end position="369"/>
    </location>
</feature>
<comment type="caution">
    <text evidence="3">The sequence shown here is derived from an EMBL/GenBank/DDBJ whole genome shotgun (WGS) entry which is preliminary data.</text>
</comment>
<feature type="transmembrane region" description="Helical" evidence="2">
    <location>
        <begin position="6"/>
        <end position="23"/>
    </location>
</feature>